<evidence type="ECO:0000313" key="1">
    <source>
        <dbReference type="EMBL" id="KAJ9064973.1"/>
    </source>
</evidence>
<gene>
    <name evidence="1" type="primary">ACS2_1</name>
    <name evidence="1" type="ORF">DSO57_1024812</name>
</gene>
<comment type="caution">
    <text evidence="1">The sequence shown here is derived from an EMBL/GenBank/DDBJ whole genome shotgun (WGS) entry which is preliminary data.</text>
</comment>
<name>A0ACC2SRG8_9FUNG</name>
<dbReference type="EMBL" id="QTSX02004396">
    <property type="protein sequence ID" value="KAJ9064973.1"/>
    <property type="molecule type" value="Genomic_DNA"/>
</dbReference>
<dbReference type="EC" id="6.2.1.1" evidence="1"/>
<sequence length="682" mass="75162">MVFAPNQPSKLGGMTGLNLAVNQVSLEQLDIPEAVHHVPNRLLERKGGEPQPHLASKDAYHETHGRSLSDPDVFWSQQAKELLEWDKPFTRVLEGSFSTGDVRWFSDGELNASYNCVDRHAKKNPNKVAIIYESDEPRMGYSVTYGQLKDMVCRLSNVLLEYGLVKGDTVAIYLPMVPEALASVLACARLGVVHSLIFAGFSSSSLADRIRDANCRLLITADEGKRGGKSIPLKAIADEALNSCPSIEKVLVLKRTGNEQVSFNPEKDAWWHKELARQSNECPPVPVNAEHPLFILYTSGSTGAPKGLVHSTGGYLLGAAVSTKYIFDCHEGDIFGCTADIGWITGHTYLTYGPLSLGLTTVVFESIPTYPDASRYWQMVADHKITQFYTSPTAIRALRRLGDEWVHGHDLSSLRVIGSVGEPINPEAWLWYKDNIGKGRCAVVDTYWQTETGSIVITPIPCAIPTKPGSATVPFFGVDPVILEANTGQELTGNDVSGVLAMRHPWPSVARTIFNDHKRYRETYLNVYPGMYFTGDGAHRDHDGYIWIRGRVDDVINVSGHRMSTSEIESALILHPSVAEAAVVGMPDDITGQSICAFITLKPNFDSENLTKVLIQSVRESIGPFAQPKRIIFTDELPKTRSGKIIRRILRKIMAGESDQLGDLSTVSDPSIVEHLIQKAKI</sequence>
<dbReference type="Proteomes" id="UP001165960">
    <property type="component" value="Unassembled WGS sequence"/>
</dbReference>
<reference evidence="1" key="1">
    <citation type="submission" date="2022-04" db="EMBL/GenBank/DDBJ databases">
        <title>Genome of the entomopathogenic fungus Entomophthora muscae.</title>
        <authorList>
            <person name="Elya C."/>
            <person name="Lovett B.R."/>
            <person name="Lee E."/>
            <person name="Macias A.M."/>
            <person name="Hajek A.E."/>
            <person name="De Bivort B.L."/>
            <person name="Kasson M.T."/>
            <person name="De Fine Licht H.H."/>
            <person name="Stajich J.E."/>
        </authorList>
    </citation>
    <scope>NUCLEOTIDE SEQUENCE</scope>
    <source>
        <strain evidence="1">Berkeley</strain>
    </source>
</reference>
<keyword evidence="1" id="KW-0436">Ligase</keyword>
<protein>
    <submittedName>
        <fullName evidence="1">Acetyl-coenzyme A synthetase 2</fullName>
        <ecNumber evidence="1">6.2.1.1</ecNumber>
    </submittedName>
</protein>
<evidence type="ECO:0000313" key="2">
    <source>
        <dbReference type="Proteomes" id="UP001165960"/>
    </source>
</evidence>
<organism evidence="1 2">
    <name type="scientific">Entomophthora muscae</name>
    <dbReference type="NCBI Taxonomy" id="34485"/>
    <lineage>
        <taxon>Eukaryota</taxon>
        <taxon>Fungi</taxon>
        <taxon>Fungi incertae sedis</taxon>
        <taxon>Zoopagomycota</taxon>
        <taxon>Entomophthoromycotina</taxon>
        <taxon>Entomophthoromycetes</taxon>
        <taxon>Entomophthorales</taxon>
        <taxon>Entomophthoraceae</taxon>
        <taxon>Entomophthora</taxon>
    </lineage>
</organism>
<keyword evidence="2" id="KW-1185">Reference proteome</keyword>
<proteinExistence type="predicted"/>
<accession>A0ACC2SRG8</accession>